<comment type="caution">
    <text evidence="1">The sequence shown here is derived from an EMBL/GenBank/DDBJ whole genome shotgun (WGS) entry which is preliminary data.</text>
</comment>
<organism evidence="1 2">
    <name type="scientific">Eiseniibacteriota bacterium</name>
    <dbReference type="NCBI Taxonomy" id="2212470"/>
    <lineage>
        <taxon>Bacteria</taxon>
        <taxon>Candidatus Eiseniibacteriota</taxon>
    </lineage>
</organism>
<gene>
    <name evidence="1" type="ORF">KC729_04345</name>
</gene>
<evidence type="ECO:0000313" key="1">
    <source>
        <dbReference type="EMBL" id="MCA9726890.1"/>
    </source>
</evidence>
<accession>A0A956LZ40</accession>
<reference evidence="1" key="1">
    <citation type="submission" date="2020-04" db="EMBL/GenBank/DDBJ databases">
        <authorList>
            <person name="Zhang T."/>
        </authorList>
    </citation>
    <scope>NUCLEOTIDE SEQUENCE</scope>
    <source>
        <strain evidence="1">HKST-UBA01</strain>
    </source>
</reference>
<dbReference type="AlphaFoldDB" id="A0A956LZ40"/>
<protein>
    <submittedName>
        <fullName evidence="1">Uncharacterized protein</fullName>
    </submittedName>
</protein>
<reference evidence="1" key="2">
    <citation type="journal article" date="2021" name="Microbiome">
        <title>Successional dynamics and alternative stable states in a saline activated sludge microbial community over 9 years.</title>
        <authorList>
            <person name="Wang Y."/>
            <person name="Ye J."/>
            <person name="Ju F."/>
            <person name="Liu L."/>
            <person name="Boyd J.A."/>
            <person name="Deng Y."/>
            <person name="Parks D.H."/>
            <person name="Jiang X."/>
            <person name="Yin X."/>
            <person name="Woodcroft B.J."/>
            <person name="Tyson G.W."/>
            <person name="Hugenholtz P."/>
            <person name="Polz M.F."/>
            <person name="Zhang T."/>
        </authorList>
    </citation>
    <scope>NUCLEOTIDE SEQUENCE</scope>
    <source>
        <strain evidence="1">HKST-UBA01</strain>
    </source>
</reference>
<name>A0A956LZ40_UNCEI</name>
<dbReference type="Proteomes" id="UP000697710">
    <property type="component" value="Unassembled WGS sequence"/>
</dbReference>
<feature type="non-terminal residue" evidence="1">
    <location>
        <position position="143"/>
    </location>
</feature>
<evidence type="ECO:0000313" key="2">
    <source>
        <dbReference type="Proteomes" id="UP000697710"/>
    </source>
</evidence>
<sequence length="143" mass="14709">MHRCRAVTRLSWLPESRRTRLARTVAAGASRVPRSPARAIVPRRSIPTICPVAAITAITAHLVPIAAPSATTTPARPASIVVFSPTEILAFPLPSSTERFGRIATALLHTSIDGARAAATAPIAPTATGAVATTIVGSASTTT</sequence>
<proteinExistence type="predicted"/>
<dbReference type="EMBL" id="JAGQHR010000080">
    <property type="protein sequence ID" value="MCA9726890.1"/>
    <property type="molecule type" value="Genomic_DNA"/>
</dbReference>